<feature type="transmembrane region" description="Helical" evidence="4">
    <location>
        <begin position="41"/>
        <end position="60"/>
    </location>
</feature>
<evidence type="ECO:0000313" key="6">
    <source>
        <dbReference type="EMBL" id="APH06810.1"/>
    </source>
</evidence>
<feature type="transmembrane region" description="Helical" evidence="4">
    <location>
        <begin position="17"/>
        <end position="35"/>
    </location>
</feature>
<evidence type="ECO:0000256" key="4">
    <source>
        <dbReference type="SAM" id="Phobius"/>
    </source>
</evidence>
<feature type="transmembrane region" description="Helical" evidence="4">
    <location>
        <begin position="146"/>
        <end position="166"/>
    </location>
</feature>
<dbReference type="PANTHER" id="PTHR32089:SF112">
    <property type="entry name" value="LYSOZYME-LIKE PROTEIN-RELATED"/>
    <property type="match status" value="1"/>
</dbReference>
<keyword evidence="1 2" id="KW-0807">Transducer</keyword>
<dbReference type="Gene3D" id="1.10.287.950">
    <property type="entry name" value="Methyl-accepting chemotaxis protein"/>
    <property type="match status" value="1"/>
</dbReference>
<feature type="transmembrane region" description="Helical" evidence="4">
    <location>
        <begin position="72"/>
        <end position="101"/>
    </location>
</feature>
<sequence>MNAVQDLRKKDIKVKNFWITVTYSLSLVAGLGLGVATGNLLHIGLFSIQLAVYIGLYLLFNKYTNLERFFPYSFLIIAYGVAFGSIFLIGGSFISLLTFIMLLLLAMLHYNPYIFSCGFILGFIGLILNSNYALPEYSLIREQMPVSLVVYLIISVIATSLIRLNIAQFSQLESVLQASQEEAKEKEKQRLNLVTNVNFISNNVSSIHKQLHKNLQSQSEMATSINEMASSSQTQSEQITDLALGTVSTKKGIEHLNEVTTKLINESETAQIVASEGSDKADLLTLSMSDLEETIKELNNNFNILTNKIEQTNSFTDQIKEISAQTNLLALNASIEAARAGEAGRGFSVVAEEIRKLAEMTNLTAEKITLNLSEVNDSNSAAQDKMILSSKKLNDNVTAAEAVKKAFGKLSENQLSLKTNFSQFEELASSVEQNAITAESSTNELAAIIEQATATLQEMSATVENLNIINNNIALQLEETATKAESIIEE</sequence>
<feature type="coiled-coil region" evidence="3">
    <location>
        <begin position="281"/>
        <end position="308"/>
    </location>
</feature>
<keyword evidence="7" id="KW-1185">Reference proteome</keyword>
<dbReference type="STRING" id="1547283.A9C19_20215"/>
<dbReference type="Pfam" id="PF00015">
    <property type="entry name" value="MCPsignal"/>
    <property type="match status" value="1"/>
</dbReference>
<gene>
    <name evidence="6" type="ORF">A9C19_20215</name>
</gene>
<dbReference type="EMBL" id="CP016020">
    <property type="protein sequence ID" value="APH06810.1"/>
    <property type="molecule type" value="Genomic_DNA"/>
</dbReference>
<evidence type="ECO:0000256" key="1">
    <source>
        <dbReference type="ARBA" id="ARBA00023224"/>
    </source>
</evidence>
<name>A0A1L3MWZ1_9BACI</name>
<reference evidence="6 7" key="1">
    <citation type="journal article" date="2016" name="Sci. Rep.">
        <title>Complete genome sequence and transcriptomic analysis of a novel marine strain Bacillus weihaiensis reveals the mechanism of brown algae degradation.</title>
        <authorList>
            <person name="Zhu Y."/>
            <person name="Chen P."/>
            <person name="Bao Y."/>
            <person name="Men Y."/>
            <person name="Zeng Y."/>
            <person name="Yang J."/>
            <person name="Sun J."/>
            <person name="Sun Y."/>
        </authorList>
    </citation>
    <scope>NUCLEOTIDE SEQUENCE [LARGE SCALE GENOMIC DNA]</scope>
    <source>
        <strain evidence="6 7">Alg07</strain>
    </source>
</reference>
<proteinExistence type="predicted"/>
<dbReference type="SUPFAM" id="SSF58104">
    <property type="entry name" value="Methyl-accepting chemotaxis protein (MCP) signaling domain"/>
    <property type="match status" value="1"/>
</dbReference>
<dbReference type="OrthoDB" id="242546at2"/>
<dbReference type="PANTHER" id="PTHR32089">
    <property type="entry name" value="METHYL-ACCEPTING CHEMOTAXIS PROTEIN MCPB"/>
    <property type="match status" value="1"/>
</dbReference>
<keyword evidence="4" id="KW-1133">Transmembrane helix</keyword>
<organism evidence="6 7">
    <name type="scientific">Bacillus weihaiensis</name>
    <dbReference type="NCBI Taxonomy" id="1547283"/>
    <lineage>
        <taxon>Bacteria</taxon>
        <taxon>Bacillati</taxon>
        <taxon>Bacillota</taxon>
        <taxon>Bacilli</taxon>
        <taxon>Bacillales</taxon>
        <taxon>Bacillaceae</taxon>
        <taxon>Bacillus</taxon>
    </lineage>
</organism>
<dbReference type="InterPro" id="IPR004089">
    <property type="entry name" value="MCPsignal_dom"/>
</dbReference>
<dbReference type="PROSITE" id="PS50111">
    <property type="entry name" value="CHEMOTAXIS_TRANSDUC_2"/>
    <property type="match status" value="1"/>
</dbReference>
<dbReference type="SMART" id="SM00283">
    <property type="entry name" value="MA"/>
    <property type="match status" value="1"/>
</dbReference>
<keyword evidence="4" id="KW-0472">Membrane</keyword>
<feature type="transmembrane region" description="Helical" evidence="4">
    <location>
        <begin position="113"/>
        <end position="134"/>
    </location>
</feature>
<accession>A0A1L3MWZ1</accession>
<evidence type="ECO:0000259" key="5">
    <source>
        <dbReference type="PROSITE" id="PS50111"/>
    </source>
</evidence>
<evidence type="ECO:0000256" key="2">
    <source>
        <dbReference type="PROSITE-ProRule" id="PRU00284"/>
    </source>
</evidence>
<dbReference type="GO" id="GO:0007165">
    <property type="term" value="P:signal transduction"/>
    <property type="evidence" value="ECO:0007669"/>
    <property type="project" value="UniProtKB-KW"/>
</dbReference>
<keyword evidence="3" id="KW-0175">Coiled coil</keyword>
<dbReference type="KEGG" id="bwh:A9C19_20215"/>
<evidence type="ECO:0000256" key="3">
    <source>
        <dbReference type="SAM" id="Coils"/>
    </source>
</evidence>
<feature type="coiled-coil region" evidence="3">
    <location>
        <begin position="169"/>
        <end position="196"/>
    </location>
</feature>
<keyword evidence="4" id="KW-0812">Transmembrane</keyword>
<dbReference type="GO" id="GO:0016020">
    <property type="term" value="C:membrane"/>
    <property type="evidence" value="ECO:0007669"/>
    <property type="project" value="InterPro"/>
</dbReference>
<protein>
    <recommendedName>
        <fullName evidence="5">Methyl-accepting transducer domain-containing protein</fullName>
    </recommendedName>
</protein>
<dbReference type="AlphaFoldDB" id="A0A1L3MWZ1"/>
<evidence type="ECO:0000313" key="7">
    <source>
        <dbReference type="Proteomes" id="UP000181936"/>
    </source>
</evidence>
<dbReference type="Proteomes" id="UP000181936">
    <property type="component" value="Chromosome"/>
</dbReference>
<feature type="domain" description="Methyl-accepting transducer" evidence="5">
    <location>
        <begin position="210"/>
        <end position="449"/>
    </location>
</feature>